<dbReference type="AlphaFoldDB" id="A0AAD9LXQ5"/>
<gene>
    <name evidence="2" type="ORF">LX32DRAFT_91485</name>
</gene>
<keyword evidence="3" id="KW-1185">Reference proteome</keyword>
<evidence type="ECO:0000256" key="1">
    <source>
        <dbReference type="SAM" id="MobiDB-lite"/>
    </source>
</evidence>
<comment type="caution">
    <text evidence="2">The sequence shown here is derived from an EMBL/GenBank/DDBJ whole genome shotgun (WGS) entry which is preliminary data.</text>
</comment>
<dbReference type="Proteomes" id="UP001232148">
    <property type="component" value="Unassembled WGS sequence"/>
</dbReference>
<accession>A0AAD9LXQ5</accession>
<organism evidence="2 3">
    <name type="scientific">Colletotrichum zoysiae</name>
    <dbReference type="NCBI Taxonomy" id="1216348"/>
    <lineage>
        <taxon>Eukaryota</taxon>
        <taxon>Fungi</taxon>
        <taxon>Dikarya</taxon>
        <taxon>Ascomycota</taxon>
        <taxon>Pezizomycotina</taxon>
        <taxon>Sordariomycetes</taxon>
        <taxon>Hypocreomycetidae</taxon>
        <taxon>Glomerellales</taxon>
        <taxon>Glomerellaceae</taxon>
        <taxon>Colletotrichum</taxon>
        <taxon>Colletotrichum graminicola species complex</taxon>
    </lineage>
</organism>
<sequence length="135" mass="14636">MGMKVTAQRRRKKNRRVVLCVVVGCVRGSVGMAGLSAIDCPAVNHQPSTIVHSESATEKETSASTDRQHIHSHTAQHSTARTLADNKTERNILEQCARGSATAMGSPTDADNESQRESAGDWDANRYPSDVFSSR</sequence>
<protein>
    <submittedName>
        <fullName evidence="2">Uncharacterized protein</fullName>
    </submittedName>
</protein>
<dbReference type="EMBL" id="MU842957">
    <property type="protein sequence ID" value="KAK2024702.1"/>
    <property type="molecule type" value="Genomic_DNA"/>
</dbReference>
<evidence type="ECO:0000313" key="3">
    <source>
        <dbReference type="Proteomes" id="UP001232148"/>
    </source>
</evidence>
<feature type="region of interest" description="Disordered" evidence="1">
    <location>
        <begin position="48"/>
        <end position="135"/>
    </location>
</feature>
<reference evidence="2" key="1">
    <citation type="submission" date="2021-06" db="EMBL/GenBank/DDBJ databases">
        <title>Comparative genomics, transcriptomics and evolutionary studies reveal genomic signatures of adaptation to plant cell wall in hemibiotrophic fungi.</title>
        <authorList>
            <consortium name="DOE Joint Genome Institute"/>
            <person name="Baroncelli R."/>
            <person name="Diaz J.F."/>
            <person name="Benocci T."/>
            <person name="Peng M."/>
            <person name="Battaglia E."/>
            <person name="Haridas S."/>
            <person name="Andreopoulos W."/>
            <person name="Labutti K."/>
            <person name="Pangilinan J."/>
            <person name="Floch G.L."/>
            <person name="Makela M.R."/>
            <person name="Henrissat B."/>
            <person name="Grigoriev I.V."/>
            <person name="Crouch J.A."/>
            <person name="De Vries R.P."/>
            <person name="Sukno S.A."/>
            <person name="Thon M.R."/>
        </authorList>
    </citation>
    <scope>NUCLEOTIDE SEQUENCE</scope>
    <source>
        <strain evidence="2">MAFF235873</strain>
    </source>
</reference>
<name>A0AAD9LXQ5_9PEZI</name>
<proteinExistence type="predicted"/>
<evidence type="ECO:0000313" key="2">
    <source>
        <dbReference type="EMBL" id="KAK2024702.1"/>
    </source>
</evidence>
<feature type="compositionally biased region" description="Basic and acidic residues" evidence="1">
    <location>
        <begin position="55"/>
        <end position="69"/>
    </location>
</feature>